<proteinExistence type="inferred from homology"/>
<feature type="compositionally biased region" description="Acidic residues" evidence="4">
    <location>
        <begin position="62"/>
        <end position="87"/>
    </location>
</feature>
<evidence type="ECO:0000256" key="2">
    <source>
        <dbReference type="ARBA" id="ARBA00005907"/>
    </source>
</evidence>
<comment type="caution">
    <text evidence="6">The sequence shown here is derived from an EMBL/GenBank/DDBJ whole genome shotgun (WGS) entry which is preliminary data.</text>
</comment>
<dbReference type="GO" id="GO:0005654">
    <property type="term" value="C:nucleoplasm"/>
    <property type="evidence" value="ECO:0007669"/>
    <property type="project" value="TreeGrafter"/>
</dbReference>
<dbReference type="PROSITE" id="PS50006">
    <property type="entry name" value="FHA_DOMAIN"/>
    <property type="match status" value="1"/>
</dbReference>
<keyword evidence="3" id="KW-0539">Nucleus</keyword>
<dbReference type="PANTHER" id="PTHR12687">
    <property type="entry name" value="NUCLEOLAR COMPLEX 2 AND RAD4-RELATED"/>
    <property type="match status" value="1"/>
</dbReference>
<feature type="compositionally biased region" description="Polar residues" evidence="4">
    <location>
        <begin position="48"/>
        <end position="57"/>
    </location>
</feature>
<dbReference type="GO" id="GO:0005730">
    <property type="term" value="C:nucleolus"/>
    <property type="evidence" value="ECO:0007669"/>
    <property type="project" value="TreeGrafter"/>
</dbReference>
<protein>
    <recommendedName>
        <fullName evidence="5">FHA domain-containing protein</fullName>
    </recommendedName>
</protein>
<reference evidence="6 7" key="1">
    <citation type="journal article" date="2024" name="Plant J.">
        <title>Genome sequences and population genomics reveal climatic adaptation and genomic divergence between two closely related sweetgum species.</title>
        <authorList>
            <person name="Xu W.Q."/>
            <person name="Ren C.Q."/>
            <person name="Zhang X.Y."/>
            <person name="Comes H.P."/>
            <person name="Liu X.H."/>
            <person name="Li Y.G."/>
            <person name="Kettle C.J."/>
            <person name="Jalonen R."/>
            <person name="Gaisberger H."/>
            <person name="Ma Y.Z."/>
            <person name="Qiu Y.X."/>
        </authorList>
    </citation>
    <scope>NUCLEOTIDE SEQUENCE [LARGE SCALE GENOMIC DNA]</scope>
    <source>
        <strain evidence="6">Hangzhou</strain>
    </source>
</reference>
<dbReference type="InterPro" id="IPR000253">
    <property type="entry name" value="FHA_dom"/>
</dbReference>
<dbReference type="InterPro" id="IPR005343">
    <property type="entry name" value="Noc2"/>
</dbReference>
<accession>A0AAP0RR01</accession>
<dbReference type="GO" id="GO:0030690">
    <property type="term" value="C:Noc1p-Noc2p complex"/>
    <property type="evidence" value="ECO:0007669"/>
    <property type="project" value="TreeGrafter"/>
</dbReference>
<feature type="compositionally biased region" description="Acidic residues" evidence="4">
    <location>
        <begin position="103"/>
        <end position="113"/>
    </location>
</feature>
<evidence type="ECO:0000313" key="7">
    <source>
        <dbReference type="Proteomes" id="UP001415857"/>
    </source>
</evidence>
<dbReference type="AlphaFoldDB" id="A0AAP0RR01"/>
<keyword evidence="7" id="KW-1185">Reference proteome</keyword>
<comment type="similarity">
    <text evidence="2">Belongs to the NOC2 family.</text>
</comment>
<gene>
    <name evidence="6" type="ORF">L1049_011113</name>
</gene>
<dbReference type="EMBL" id="JBBPBK010000006">
    <property type="protein sequence ID" value="KAK9282888.1"/>
    <property type="molecule type" value="Genomic_DNA"/>
</dbReference>
<dbReference type="GO" id="GO:0030691">
    <property type="term" value="C:Noc2p-Noc3p complex"/>
    <property type="evidence" value="ECO:0007669"/>
    <property type="project" value="TreeGrafter"/>
</dbReference>
<comment type="subcellular location">
    <subcellularLocation>
        <location evidence="1">Nucleus</location>
    </subcellularLocation>
</comment>
<feature type="domain" description="FHA" evidence="5">
    <location>
        <begin position="53"/>
        <end position="124"/>
    </location>
</feature>
<dbReference type="PANTHER" id="PTHR12687:SF8">
    <property type="entry name" value="PROTEIN REBELOTE"/>
    <property type="match status" value="1"/>
</dbReference>
<name>A0AAP0RR01_LIQFO</name>
<organism evidence="6 7">
    <name type="scientific">Liquidambar formosana</name>
    <name type="common">Formosan gum</name>
    <dbReference type="NCBI Taxonomy" id="63359"/>
    <lineage>
        <taxon>Eukaryota</taxon>
        <taxon>Viridiplantae</taxon>
        <taxon>Streptophyta</taxon>
        <taxon>Embryophyta</taxon>
        <taxon>Tracheophyta</taxon>
        <taxon>Spermatophyta</taxon>
        <taxon>Magnoliopsida</taxon>
        <taxon>eudicotyledons</taxon>
        <taxon>Gunneridae</taxon>
        <taxon>Pentapetalae</taxon>
        <taxon>Saxifragales</taxon>
        <taxon>Altingiaceae</taxon>
        <taxon>Liquidambar</taxon>
    </lineage>
</organism>
<feature type="region of interest" description="Disordered" evidence="4">
    <location>
        <begin position="15"/>
        <end position="118"/>
    </location>
</feature>
<feature type="compositionally biased region" description="Basic residues" evidence="4">
    <location>
        <begin position="21"/>
        <end position="34"/>
    </location>
</feature>
<evidence type="ECO:0000313" key="6">
    <source>
        <dbReference type="EMBL" id="KAK9282888.1"/>
    </source>
</evidence>
<evidence type="ECO:0000256" key="3">
    <source>
        <dbReference type="ARBA" id="ARBA00023242"/>
    </source>
</evidence>
<sequence>MGKLGKKARKFARKNLQSVLKRQRKNKSVIRKRSSSRDGRDAAEDQVAETTELSNGRNIEGGDIEETSLDAIFSEDDSDVAEDDSDSDGFLSEDSSSMHVAESENESYLEDGSGDGSLLKRNREKHLELARQNKKLDRLKKKDPKFSKFLESYNKGVGAFRNEEIYSDEDEDETSNDAMQSVNGDSSKLSKGMLLTNSVINSLCQLATEQHTVSALTSLLNGYRAACHYGTESAGVLDDVSYRRFQNSETFCDILIFMLREAG</sequence>
<evidence type="ECO:0000256" key="4">
    <source>
        <dbReference type="SAM" id="MobiDB-lite"/>
    </source>
</evidence>
<dbReference type="GO" id="GO:0042273">
    <property type="term" value="P:ribosomal large subunit biogenesis"/>
    <property type="evidence" value="ECO:0007669"/>
    <property type="project" value="TreeGrafter"/>
</dbReference>
<evidence type="ECO:0000256" key="1">
    <source>
        <dbReference type="ARBA" id="ARBA00004123"/>
    </source>
</evidence>
<evidence type="ECO:0000259" key="5">
    <source>
        <dbReference type="PROSITE" id="PS50006"/>
    </source>
</evidence>
<dbReference type="Proteomes" id="UP001415857">
    <property type="component" value="Unassembled WGS sequence"/>
</dbReference>